<dbReference type="PANTHER" id="PTHR10380">
    <property type="entry name" value="CUTICLE PROTEIN"/>
    <property type="match status" value="1"/>
</dbReference>
<keyword evidence="1 2" id="KW-0193">Cuticle</keyword>
<protein>
    <submittedName>
        <fullName evidence="5">Endocuticle structural glycoprotein ABD-4-like</fullName>
    </submittedName>
</protein>
<dbReference type="GeneID" id="105423422"/>
<dbReference type="PRINTS" id="PR00947">
    <property type="entry name" value="CUTICLE"/>
</dbReference>
<dbReference type="KEGG" id="pbar:105423422"/>
<keyword evidence="4" id="KW-1185">Reference proteome</keyword>
<dbReference type="InterPro" id="IPR031311">
    <property type="entry name" value="CHIT_BIND_RR_consensus"/>
</dbReference>
<dbReference type="PROSITE" id="PS00233">
    <property type="entry name" value="CHIT_BIND_RR_1"/>
    <property type="match status" value="1"/>
</dbReference>
<dbReference type="CTD" id="692438"/>
<dbReference type="PROSITE" id="PS51155">
    <property type="entry name" value="CHIT_BIND_RR_2"/>
    <property type="match status" value="1"/>
</dbReference>
<evidence type="ECO:0000256" key="1">
    <source>
        <dbReference type="ARBA" id="ARBA00022460"/>
    </source>
</evidence>
<dbReference type="RefSeq" id="XP_011631471.1">
    <property type="nucleotide sequence ID" value="XM_011633169.1"/>
</dbReference>
<dbReference type="GO" id="GO:0008010">
    <property type="term" value="F:structural constituent of chitin-based larval cuticle"/>
    <property type="evidence" value="ECO:0007669"/>
    <property type="project" value="TreeGrafter"/>
</dbReference>
<sequence>MKASIIALLCVLVVARAAPPLSHRIQYTTNNFIPIVASNVDGPNPDGSYSFNYETANGIQAQEQGHLAKISKEEDAIQVQGAFSYTDNNGNPFALSYIADENGFRPQGEHLPTAPPIPLEILRGLDYIAQHPEEDNL</sequence>
<organism evidence="4 5">
    <name type="scientific">Pogonomyrmex barbatus</name>
    <name type="common">red harvester ant</name>
    <dbReference type="NCBI Taxonomy" id="144034"/>
    <lineage>
        <taxon>Eukaryota</taxon>
        <taxon>Metazoa</taxon>
        <taxon>Ecdysozoa</taxon>
        <taxon>Arthropoda</taxon>
        <taxon>Hexapoda</taxon>
        <taxon>Insecta</taxon>
        <taxon>Pterygota</taxon>
        <taxon>Neoptera</taxon>
        <taxon>Endopterygota</taxon>
        <taxon>Hymenoptera</taxon>
        <taxon>Apocrita</taxon>
        <taxon>Aculeata</taxon>
        <taxon>Formicoidea</taxon>
        <taxon>Formicidae</taxon>
        <taxon>Myrmicinae</taxon>
        <taxon>Pogonomyrmex</taxon>
    </lineage>
</organism>
<dbReference type="InterPro" id="IPR000618">
    <property type="entry name" value="Insect_cuticle"/>
</dbReference>
<keyword evidence="3" id="KW-0732">Signal</keyword>
<dbReference type="AlphaFoldDB" id="A0A6I9VZI3"/>
<name>A0A6I9VZI3_9HYME</name>
<proteinExistence type="predicted"/>
<dbReference type="Proteomes" id="UP000504615">
    <property type="component" value="Unplaced"/>
</dbReference>
<feature type="chain" id="PRO_5027094590" evidence="3">
    <location>
        <begin position="18"/>
        <end position="137"/>
    </location>
</feature>
<evidence type="ECO:0000313" key="5">
    <source>
        <dbReference type="RefSeq" id="XP_011631471.1"/>
    </source>
</evidence>
<reference evidence="5" key="1">
    <citation type="submission" date="2025-08" db="UniProtKB">
        <authorList>
            <consortium name="RefSeq"/>
        </authorList>
    </citation>
    <scope>IDENTIFICATION</scope>
</reference>
<dbReference type="PANTHER" id="PTHR10380:SF173">
    <property type="entry name" value="CUTICULAR PROTEIN 47EF, ISOFORM C-RELATED"/>
    <property type="match status" value="1"/>
</dbReference>
<feature type="signal peptide" evidence="3">
    <location>
        <begin position="1"/>
        <end position="17"/>
    </location>
</feature>
<accession>A0A6I9VZI3</accession>
<dbReference type="InterPro" id="IPR050468">
    <property type="entry name" value="Cuticle_Struct_Prot"/>
</dbReference>
<gene>
    <name evidence="5" type="primary">LOC105423422</name>
</gene>
<dbReference type="GO" id="GO:0062129">
    <property type="term" value="C:chitin-based extracellular matrix"/>
    <property type="evidence" value="ECO:0007669"/>
    <property type="project" value="TreeGrafter"/>
</dbReference>
<evidence type="ECO:0000256" key="2">
    <source>
        <dbReference type="PROSITE-ProRule" id="PRU00497"/>
    </source>
</evidence>
<evidence type="ECO:0000313" key="4">
    <source>
        <dbReference type="Proteomes" id="UP000504615"/>
    </source>
</evidence>
<evidence type="ECO:0000256" key="3">
    <source>
        <dbReference type="SAM" id="SignalP"/>
    </source>
</evidence>
<dbReference type="Pfam" id="PF00379">
    <property type="entry name" value="Chitin_bind_4"/>
    <property type="match status" value="1"/>
</dbReference>
<dbReference type="OrthoDB" id="6379191at2759"/>